<dbReference type="Proteomes" id="UP000315295">
    <property type="component" value="Unassembled WGS sequence"/>
</dbReference>
<sequence length="103" mass="11639">MALSRSFESDWATEWRDGCICAFSMFHFTVALTLSKKNSGRTHQPRSDDEASGSDGVGPLFDGFVLHHDLDDLRDDQEHNSEVTKRLAWLEQDLANVDRSITP</sequence>
<reference evidence="2 3" key="1">
    <citation type="journal article" date="2019" name="G3 (Bethesda)">
        <title>Sequencing of a Wild Apple (Malus baccata) Genome Unravels the Differences Between Cultivated and Wild Apple Species Regarding Disease Resistance and Cold Tolerance.</title>
        <authorList>
            <person name="Chen X."/>
        </authorList>
    </citation>
    <scope>NUCLEOTIDE SEQUENCE [LARGE SCALE GENOMIC DNA]</scope>
    <source>
        <strain evidence="3">cv. Shandingzi</strain>
        <tissue evidence="2">Leaves</tissue>
    </source>
</reference>
<keyword evidence="3" id="KW-1185">Reference proteome</keyword>
<dbReference type="EMBL" id="VIEB01000152">
    <property type="protein sequence ID" value="TQE03628.1"/>
    <property type="molecule type" value="Genomic_DNA"/>
</dbReference>
<organism evidence="2 3">
    <name type="scientific">Malus baccata</name>
    <name type="common">Siberian crab apple</name>
    <name type="synonym">Pyrus baccata</name>
    <dbReference type="NCBI Taxonomy" id="106549"/>
    <lineage>
        <taxon>Eukaryota</taxon>
        <taxon>Viridiplantae</taxon>
        <taxon>Streptophyta</taxon>
        <taxon>Embryophyta</taxon>
        <taxon>Tracheophyta</taxon>
        <taxon>Spermatophyta</taxon>
        <taxon>Magnoliopsida</taxon>
        <taxon>eudicotyledons</taxon>
        <taxon>Gunneridae</taxon>
        <taxon>Pentapetalae</taxon>
        <taxon>rosids</taxon>
        <taxon>fabids</taxon>
        <taxon>Rosales</taxon>
        <taxon>Rosaceae</taxon>
        <taxon>Amygdaloideae</taxon>
        <taxon>Maleae</taxon>
        <taxon>Malus</taxon>
    </lineage>
</organism>
<evidence type="ECO:0000313" key="2">
    <source>
        <dbReference type="EMBL" id="TQE03628.1"/>
    </source>
</evidence>
<dbReference type="AlphaFoldDB" id="A0A540MXX6"/>
<name>A0A540MXX6_MALBA</name>
<accession>A0A540MXX6</accession>
<evidence type="ECO:0000256" key="1">
    <source>
        <dbReference type="SAM" id="MobiDB-lite"/>
    </source>
</evidence>
<proteinExistence type="predicted"/>
<evidence type="ECO:0000313" key="3">
    <source>
        <dbReference type="Proteomes" id="UP000315295"/>
    </source>
</evidence>
<gene>
    <name evidence="2" type="ORF">C1H46_010759</name>
</gene>
<protein>
    <submittedName>
        <fullName evidence="2">Uncharacterized protein</fullName>
    </submittedName>
</protein>
<feature type="region of interest" description="Disordered" evidence="1">
    <location>
        <begin position="37"/>
        <end position="60"/>
    </location>
</feature>
<comment type="caution">
    <text evidence="2">The sequence shown here is derived from an EMBL/GenBank/DDBJ whole genome shotgun (WGS) entry which is preliminary data.</text>
</comment>